<evidence type="ECO:0000256" key="1">
    <source>
        <dbReference type="ARBA" id="ARBA00004141"/>
    </source>
</evidence>
<feature type="transmembrane region" description="Helical" evidence="6">
    <location>
        <begin position="95"/>
        <end position="112"/>
    </location>
</feature>
<feature type="transmembrane region" description="Helical" evidence="6">
    <location>
        <begin position="141"/>
        <end position="161"/>
    </location>
</feature>
<keyword evidence="3 6" id="KW-0812">Transmembrane</keyword>
<feature type="transmembrane region" description="Helical" evidence="6">
    <location>
        <begin position="117"/>
        <end position="135"/>
    </location>
</feature>
<feature type="transmembrane region" description="Helical" evidence="6">
    <location>
        <begin position="173"/>
        <end position="193"/>
    </location>
</feature>
<keyword evidence="4 6" id="KW-1133">Transmembrane helix</keyword>
<sequence>MRRPSLELVPAPVLAVAAIFSVQFGAALARTHFEALGPMGAAALRLGFGAVILLVVFRPRVRGWDARTWLGVVLLGLALAGMNSLIYLAIDVVPLGVAVTLEFLGPLVVALAQTRRWLDAGWAVLALAGVVVLGSDSSGTIPAIGVVLALGAGAFWAGYIVANASLGRRRDSLSGLAVSMLVAAVVVVPFGAADATAAVSADPRLLGVFAIVALATSAVPYALEMVALRRLPTRVFGVLSSLGPAVAALAGLVVLGERLGLRELVALTFVTAASVGVTATARRRIARPTEPPPV</sequence>
<comment type="subcellular location">
    <subcellularLocation>
        <location evidence="1">Membrane</location>
        <topology evidence="1">Multi-pass membrane protein</topology>
    </subcellularLocation>
</comment>
<feature type="domain" description="EamA" evidence="7">
    <location>
        <begin position="144"/>
        <end position="277"/>
    </location>
</feature>
<dbReference type="PANTHER" id="PTHR32322">
    <property type="entry name" value="INNER MEMBRANE TRANSPORTER"/>
    <property type="match status" value="1"/>
</dbReference>
<dbReference type="EMBL" id="JACGWW010000001">
    <property type="protein sequence ID" value="MBA8812537.1"/>
    <property type="molecule type" value="Genomic_DNA"/>
</dbReference>
<evidence type="ECO:0000313" key="9">
    <source>
        <dbReference type="EMBL" id="MBA8812537.1"/>
    </source>
</evidence>
<feature type="transmembrane region" description="Helical" evidence="6">
    <location>
        <begin position="205"/>
        <end position="223"/>
    </location>
</feature>
<reference evidence="9 11" key="2">
    <citation type="submission" date="2020-07" db="EMBL/GenBank/DDBJ databases">
        <title>Sequencing the genomes of 1000 actinobacteria strains.</title>
        <authorList>
            <person name="Klenk H.-P."/>
        </authorList>
    </citation>
    <scope>NUCLEOTIDE SEQUENCE [LARGE SCALE GENOMIC DNA]</scope>
    <source>
        <strain evidence="9 11">DSM 10309</strain>
    </source>
</reference>
<dbReference type="Pfam" id="PF00892">
    <property type="entry name" value="EamA"/>
    <property type="match status" value="1"/>
</dbReference>
<dbReference type="Proteomes" id="UP000321154">
    <property type="component" value="Unassembled WGS sequence"/>
</dbReference>
<evidence type="ECO:0000256" key="5">
    <source>
        <dbReference type="ARBA" id="ARBA00023136"/>
    </source>
</evidence>
<dbReference type="InterPro" id="IPR050638">
    <property type="entry name" value="AA-Vitamin_Transporters"/>
</dbReference>
<evidence type="ECO:0000313" key="11">
    <source>
        <dbReference type="Proteomes" id="UP000522688"/>
    </source>
</evidence>
<evidence type="ECO:0000256" key="6">
    <source>
        <dbReference type="SAM" id="Phobius"/>
    </source>
</evidence>
<evidence type="ECO:0000313" key="10">
    <source>
        <dbReference type="Proteomes" id="UP000321154"/>
    </source>
</evidence>
<protein>
    <submittedName>
        <fullName evidence="9">Inner membrane transporter RhtA</fullName>
    </submittedName>
    <submittedName>
        <fullName evidence="8">Threonine transporter RhtB</fullName>
    </submittedName>
</protein>
<dbReference type="GO" id="GO:0016020">
    <property type="term" value="C:membrane"/>
    <property type="evidence" value="ECO:0007669"/>
    <property type="project" value="UniProtKB-SubCell"/>
</dbReference>
<evidence type="ECO:0000256" key="2">
    <source>
        <dbReference type="ARBA" id="ARBA00007362"/>
    </source>
</evidence>
<comment type="similarity">
    <text evidence="2">Belongs to the EamA transporter family.</text>
</comment>
<keyword evidence="10" id="KW-1185">Reference proteome</keyword>
<dbReference type="PANTHER" id="PTHR32322:SF2">
    <property type="entry name" value="EAMA DOMAIN-CONTAINING PROTEIN"/>
    <property type="match status" value="1"/>
</dbReference>
<dbReference type="RefSeq" id="WP_244289618.1">
    <property type="nucleotide sequence ID" value="NZ_BAAAHR010000002.1"/>
</dbReference>
<dbReference type="InterPro" id="IPR000620">
    <property type="entry name" value="EamA_dom"/>
</dbReference>
<feature type="transmembrane region" description="Helical" evidence="6">
    <location>
        <begin position="69"/>
        <end position="89"/>
    </location>
</feature>
<reference evidence="8 10" key="1">
    <citation type="submission" date="2019-07" db="EMBL/GenBank/DDBJ databases">
        <title>Whole genome shotgun sequence of Frigoribacterium faeni NBRC 103066.</title>
        <authorList>
            <person name="Hosoyama A."/>
            <person name="Uohara A."/>
            <person name="Ohji S."/>
            <person name="Ichikawa N."/>
        </authorList>
    </citation>
    <scope>NUCLEOTIDE SEQUENCE [LARGE SCALE GENOMIC DNA]</scope>
    <source>
        <strain evidence="8 10">NBRC 103066</strain>
    </source>
</reference>
<organism evidence="9 11">
    <name type="scientific">Frigoribacterium faeni</name>
    <dbReference type="NCBI Taxonomy" id="145483"/>
    <lineage>
        <taxon>Bacteria</taxon>
        <taxon>Bacillati</taxon>
        <taxon>Actinomycetota</taxon>
        <taxon>Actinomycetes</taxon>
        <taxon>Micrococcales</taxon>
        <taxon>Microbacteriaceae</taxon>
        <taxon>Frigoribacterium</taxon>
    </lineage>
</organism>
<proteinExistence type="inferred from homology"/>
<feature type="transmembrane region" description="Helical" evidence="6">
    <location>
        <begin position="261"/>
        <end position="281"/>
    </location>
</feature>
<evidence type="ECO:0000313" key="8">
    <source>
        <dbReference type="EMBL" id="GEK81746.1"/>
    </source>
</evidence>
<comment type="caution">
    <text evidence="9">The sequence shown here is derived from an EMBL/GenBank/DDBJ whole genome shotgun (WGS) entry which is preliminary data.</text>
</comment>
<gene>
    <name evidence="9" type="ORF">FB463_000761</name>
    <name evidence="8" type="ORF">FFA01_00550</name>
</gene>
<dbReference type="InterPro" id="IPR037185">
    <property type="entry name" value="EmrE-like"/>
</dbReference>
<dbReference type="EMBL" id="BJUV01000001">
    <property type="protein sequence ID" value="GEK81746.1"/>
    <property type="molecule type" value="Genomic_DNA"/>
</dbReference>
<feature type="transmembrane region" description="Helical" evidence="6">
    <location>
        <begin position="235"/>
        <end position="255"/>
    </location>
</feature>
<feature type="transmembrane region" description="Helical" evidence="6">
    <location>
        <begin position="39"/>
        <end position="57"/>
    </location>
</feature>
<keyword evidence="5 6" id="KW-0472">Membrane</keyword>
<evidence type="ECO:0000256" key="3">
    <source>
        <dbReference type="ARBA" id="ARBA00022692"/>
    </source>
</evidence>
<accession>A0A7W3JGN3</accession>
<dbReference type="AlphaFoldDB" id="A0A7W3JGN3"/>
<dbReference type="SUPFAM" id="SSF103481">
    <property type="entry name" value="Multidrug resistance efflux transporter EmrE"/>
    <property type="match status" value="2"/>
</dbReference>
<name>A0A7W3JGN3_9MICO</name>
<evidence type="ECO:0000259" key="7">
    <source>
        <dbReference type="Pfam" id="PF00892"/>
    </source>
</evidence>
<evidence type="ECO:0000256" key="4">
    <source>
        <dbReference type="ARBA" id="ARBA00022989"/>
    </source>
</evidence>
<dbReference type="Proteomes" id="UP000522688">
    <property type="component" value="Unassembled WGS sequence"/>
</dbReference>